<organism evidence="1 2">
    <name type="scientific">Portunus trituberculatus</name>
    <name type="common">Swimming crab</name>
    <name type="synonym">Neptunus trituberculatus</name>
    <dbReference type="NCBI Taxonomy" id="210409"/>
    <lineage>
        <taxon>Eukaryota</taxon>
        <taxon>Metazoa</taxon>
        <taxon>Ecdysozoa</taxon>
        <taxon>Arthropoda</taxon>
        <taxon>Crustacea</taxon>
        <taxon>Multicrustacea</taxon>
        <taxon>Malacostraca</taxon>
        <taxon>Eumalacostraca</taxon>
        <taxon>Eucarida</taxon>
        <taxon>Decapoda</taxon>
        <taxon>Pleocyemata</taxon>
        <taxon>Brachyura</taxon>
        <taxon>Eubrachyura</taxon>
        <taxon>Portunoidea</taxon>
        <taxon>Portunidae</taxon>
        <taxon>Portuninae</taxon>
        <taxon>Portunus</taxon>
    </lineage>
</organism>
<proteinExistence type="predicted"/>
<dbReference type="EMBL" id="VSRR010003937">
    <property type="protein sequence ID" value="MPC37967.1"/>
    <property type="molecule type" value="Genomic_DNA"/>
</dbReference>
<sequence>MCACKAESLAGRRRRRRRHAFAGPLGCAARQSLSGDGGDVEEGYTFLPRSPPSVFRVIQHLGSSLSGHSHPFILTSPTPVSLGSTQRLHVTPPHVNPPSGRSTFPLLLLPLLHVTPDDKEQTDTALRRLEGSAVAW</sequence>
<comment type="caution">
    <text evidence="1">The sequence shown here is derived from an EMBL/GenBank/DDBJ whole genome shotgun (WGS) entry which is preliminary data.</text>
</comment>
<accession>A0A5B7EXR4</accession>
<evidence type="ECO:0000313" key="2">
    <source>
        <dbReference type="Proteomes" id="UP000324222"/>
    </source>
</evidence>
<name>A0A5B7EXR4_PORTR</name>
<protein>
    <submittedName>
        <fullName evidence="1">Uncharacterized protein</fullName>
    </submittedName>
</protein>
<dbReference type="Proteomes" id="UP000324222">
    <property type="component" value="Unassembled WGS sequence"/>
</dbReference>
<keyword evidence="2" id="KW-1185">Reference proteome</keyword>
<reference evidence="1 2" key="1">
    <citation type="submission" date="2019-05" db="EMBL/GenBank/DDBJ databases">
        <title>Another draft genome of Portunus trituberculatus and its Hox gene families provides insights of decapod evolution.</title>
        <authorList>
            <person name="Jeong J.-H."/>
            <person name="Song I."/>
            <person name="Kim S."/>
            <person name="Choi T."/>
            <person name="Kim D."/>
            <person name="Ryu S."/>
            <person name="Kim W."/>
        </authorList>
    </citation>
    <scope>NUCLEOTIDE SEQUENCE [LARGE SCALE GENOMIC DNA]</scope>
    <source>
        <tissue evidence="1">Muscle</tissue>
    </source>
</reference>
<dbReference type="AlphaFoldDB" id="A0A5B7EXR4"/>
<gene>
    <name evidence="1" type="ORF">E2C01_031462</name>
</gene>
<evidence type="ECO:0000313" key="1">
    <source>
        <dbReference type="EMBL" id="MPC37967.1"/>
    </source>
</evidence>